<evidence type="ECO:0000256" key="1">
    <source>
        <dbReference type="ARBA" id="ARBA00044755"/>
    </source>
</evidence>
<dbReference type="Pfam" id="PF04519">
    <property type="entry name" value="Bactofilin"/>
    <property type="match status" value="1"/>
</dbReference>
<accession>Q4JMU5</accession>
<organism evidence="3">
    <name type="scientific">uncultured bacterium BAC17H8</name>
    <dbReference type="NCBI Taxonomy" id="332980"/>
    <lineage>
        <taxon>Bacteria</taxon>
        <taxon>environmental samples</taxon>
    </lineage>
</organism>
<reference evidence="3" key="1">
    <citation type="journal article" date="2005" name="PLoS Biol.">
        <title>New insights into metabolic properties of marine bacteria encoding proteorhodopsins.</title>
        <authorList>
            <person name="Sabehi G."/>
            <person name="Loy A."/>
            <person name="Jung K.H."/>
            <person name="Partha R."/>
            <person name="Spudich J.L."/>
            <person name="Isaacson T."/>
            <person name="Hirschberg J."/>
            <person name="Wagner M."/>
            <person name="Beja O."/>
        </authorList>
    </citation>
    <scope>NUCLEOTIDE SEQUENCE</scope>
</reference>
<evidence type="ECO:0000313" key="3">
    <source>
        <dbReference type="EMBL" id="AAY87218.1"/>
    </source>
</evidence>
<protein>
    <submittedName>
        <fullName evidence="3">Predicted membrane protein</fullName>
    </submittedName>
</protein>
<dbReference type="PANTHER" id="PTHR35024:SF4">
    <property type="entry name" value="POLYMER-FORMING CYTOSKELETAL PROTEIN"/>
    <property type="match status" value="1"/>
</dbReference>
<dbReference type="InterPro" id="IPR007607">
    <property type="entry name" value="BacA/B"/>
</dbReference>
<comment type="similarity">
    <text evidence="1">Belongs to the bactofilin family.</text>
</comment>
<feature type="compositionally biased region" description="Acidic residues" evidence="2">
    <location>
        <begin position="112"/>
        <end position="129"/>
    </location>
</feature>
<feature type="region of interest" description="Disordered" evidence="2">
    <location>
        <begin position="108"/>
        <end position="129"/>
    </location>
</feature>
<dbReference type="AlphaFoldDB" id="Q4JMU5"/>
<evidence type="ECO:0000256" key="2">
    <source>
        <dbReference type="SAM" id="MobiDB-lite"/>
    </source>
</evidence>
<sequence length="129" mass="13639">MDRSKAIIGADAKFVGTISNVKSIEIDGTVEADLSAEKLSIGATGKFTGQVNSDLVVIGGSYDGIMQAGSIWATETAQIAGEIHYQSLQMDRGAALNCRVVHNWQEPTETAVAEDEAEAEAEPEENPEA</sequence>
<name>Q4JMU5_9BACT</name>
<dbReference type="PANTHER" id="PTHR35024">
    <property type="entry name" value="HYPOTHETICAL CYTOSOLIC PROTEIN"/>
    <property type="match status" value="1"/>
</dbReference>
<dbReference type="EMBL" id="DQ068068">
    <property type="protein sequence ID" value="AAY87218.1"/>
    <property type="molecule type" value="Genomic_DNA"/>
</dbReference>
<proteinExistence type="inferred from homology"/>